<protein>
    <submittedName>
        <fullName evidence="1">Type I secretion system, outer membrane protein, TolC family</fullName>
    </submittedName>
</protein>
<dbReference type="SUPFAM" id="SSF56954">
    <property type="entry name" value="Outer membrane efflux proteins (OEP)"/>
    <property type="match status" value="1"/>
</dbReference>
<dbReference type="PATRIC" id="fig|199.248.peg.1234"/>
<dbReference type="GeneID" id="28662870"/>
<name>A0A0M5MG66_9BACT</name>
<dbReference type="RefSeq" id="WP_054196826.1">
    <property type="nucleotide sequence ID" value="NZ_CABMKQ010000057.1"/>
</dbReference>
<evidence type="ECO:0000313" key="1">
    <source>
        <dbReference type="EMBL" id="ALF47863.1"/>
    </source>
</evidence>
<sequence length="411" mass="46802">MKKILAVLLFALPLWAGNLLEIIALAQSARLESLKEFNKNEYINKNKSKKLNLSLDGRYTFVPDEIKGGYMTKAGSITAKVEYLIFDGGASEAADKILDHKGVEKIYKDEELMNLTAFQVARVYFNAVALNSLINLETKFVDSFAKAAAENEFWFEYGEINKAEFDAINFTLNKKRAELDELGLKLAELNSRINLLSNGEIGFNAGSKIVMPDFSKDDLSAKLGAMEQEKFIKEQENEKQKSKFAPKIYLKDTQSVNNNSFKKGERTTSQMIGAYADANRPRVEFEWKLPDSLSLSKQSQVKRIEEQKAVLDLSDEENRIITRLKELESTIKGLSAKLNLQDLKQDKLDSDFVDLLNGYLDGEIKYEEFLFVSEKNFSDRANFILDGDLLELNKLEYFFECARKINEVIIE</sequence>
<reference evidence="2" key="1">
    <citation type="submission" date="2015-08" db="EMBL/GenBank/DDBJ databases">
        <title>Comparative genomics of the Campylobacter concisus group.</title>
        <authorList>
            <person name="Miller W.G."/>
            <person name="Yee E."/>
            <person name="Chapman M.H."/>
            <person name="Huynh S."/>
            <person name="Bono J.L."/>
            <person name="On S.L.W."/>
            <person name="St Leger J."/>
            <person name="Foster G."/>
            <person name="Parker C.T."/>
        </authorList>
    </citation>
    <scope>NUCLEOTIDE SEQUENCE [LARGE SCALE GENOMIC DNA]</scope>
    <source>
        <strain evidence="2">ATCC 33237</strain>
    </source>
</reference>
<dbReference type="EMBL" id="CP012541">
    <property type="protein sequence ID" value="ALF47863.1"/>
    <property type="molecule type" value="Genomic_DNA"/>
</dbReference>
<proteinExistence type="predicted"/>
<dbReference type="KEGG" id="ccoc:CCON33237_1196"/>
<dbReference type="Proteomes" id="UP000066049">
    <property type="component" value="Chromosome"/>
</dbReference>
<accession>A0A0M5MG66</accession>
<gene>
    <name evidence="1" type="ORF">CCON33237_1196</name>
</gene>
<dbReference type="AlphaFoldDB" id="A0A0M5MG66"/>
<evidence type="ECO:0000313" key="2">
    <source>
        <dbReference type="Proteomes" id="UP000066049"/>
    </source>
</evidence>
<dbReference type="Gene3D" id="1.20.1600.10">
    <property type="entry name" value="Outer membrane efflux proteins (OEP)"/>
    <property type="match status" value="1"/>
</dbReference>
<organism evidence="1 2">
    <name type="scientific">Campylobacter concisus</name>
    <dbReference type="NCBI Taxonomy" id="199"/>
    <lineage>
        <taxon>Bacteria</taxon>
        <taxon>Pseudomonadati</taxon>
        <taxon>Campylobacterota</taxon>
        <taxon>Epsilonproteobacteria</taxon>
        <taxon>Campylobacterales</taxon>
        <taxon>Campylobacteraceae</taxon>
        <taxon>Campylobacter</taxon>
    </lineage>
</organism>
<dbReference type="GO" id="GO:0015562">
    <property type="term" value="F:efflux transmembrane transporter activity"/>
    <property type="evidence" value="ECO:0007669"/>
    <property type="project" value="InterPro"/>
</dbReference>